<name>A0A4Q7YEN8_9BACT</name>
<gene>
    <name evidence="1" type="ORF">BDD14_5497</name>
</gene>
<protein>
    <submittedName>
        <fullName evidence="1">Uncharacterized protein</fullName>
    </submittedName>
</protein>
<evidence type="ECO:0000313" key="1">
    <source>
        <dbReference type="EMBL" id="RZU35448.1"/>
    </source>
</evidence>
<dbReference type="EMBL" id="SHKW01000002">
    <property type="protein sequence ID" value="RZU35448.1"/>
    <property type="molecule type" value="Genomic_DNA"/>
</dbReference>
<comment type="caution">
    <text evidence="1">The sequence shown here is derived from an EMBL/GenBank/DDBJ whole genome shotgun (WGS) entry which is preliminary data.</text>
</comment>
<accession>A0A4Q7YEN8</accession>
<organism evidence="1 2">
    <name type="scientific">Edaphobacter modestus</name>
    <dbReference type="NCBI Taxonomy" id="388466"/>
    <lineage>
        <taxon>Bacteria</taxon>
        <taxon>Pseudomonadati</taxon>
        <taxon>Acidobacteriota</taxon>
        <taxon>Terriglobia</taxon>
        <taxon>Terriglobales</taxon>
        <taxon>Acidobacteriaceae</taxon>
        <taxon>Edaphobacter</taxon>
    </lineage>
</organism>
<sequence length="235" mass="26649">MGKKQNIVIGCCFFAVALLLAVYGAGFSWRAVIVTGGAFFLAGVGHEFWKSAHAPQPFARFQFRIGMNIGEALHDAGLYNDALSEAAGLISKDMPGRGWIVFTWLEPELFYVNTTNHYSSTLEINIDLPAYGDRVSKRTFELSDQIEMRTTTEGYELALLTREQLYSLHGSTRGKGLVMFMLPYKFFWALQRGYESHDKAREILTAAGFTYQSDAEVMSAWDYRNKYGSLRWWDV</sequence>
<proteinExistence type="predicted"/>
<dbReference type="Proteomes" id="UP000292958">
    <property type="component" value="Unassembled WGS sequence"/>
</dbReference>
<evidence type="ECO:0000313" key="2">
    <source>
        <dbReference type="Proteomes" id="UP000292958"/>
    </source>
</evidence>
<keyword evidence="2" id="KW-1185">Reference proteome</keyword>
<reference evidence="1 2" key="1">
    <citation type="submission" date="2019-02" db="EMBL/GenBank/DDBJ databases">
        <title>Genomic Encyclopedia of Archaeal and Bacterial Type Strains, Phase II (KMG-II): from individual species to whole genera.</title>
        <authorList>
            <person name="Goeker M."/>
        </authorList>
    </citation>
    <scope>NUCLEOTIDE SEQUENCE [LARGE SCALE GENOMIC DNA]</scope>
    <source>
        <strain evidence="1 2">DSM 18101</strain>
    </source>
</reference>
<dbReference type="AlphaFoldDB" id="A0A4Q7YEN8"/>
<dbReference type="RefSeq" id="WP_130423719.1">
    <property type="nucleotide sequence ID" value="NZ_SHKW01000002.1"/>
</dbReference>